<dbReference type="EMBL" id="AAOS02000002">
    <property type="protein sequence ID" value="EDR34453.1"/>
    <property type="molecule type" value="Genomic_DNA"/>
</dbReference>
<reference evidence="1 2" key="1">
    <citation type="submission" date="2008-01" db="EMBL/GenBank/DDBJ databases">
        <title>Yersinia pestis Strain IP275 project at JCVI/TIGR.</title>
        <authorList>
            <person name="Ravel J."/>
            <person name="Eppinger M."/>
            <person name="Fricke W.F."/>
            <person name="Rosovitz M."/>
            <person name="Lindler L.E."/>
            <person name="Bearden S."/>
            <person name="Shriefer M."/>
        </authorList>
    </citation>
    <scope>NUCLEOTIDE SEQUENCE [LARGE SCALE GENOMIC DNA]</scope>
    <source>
        <strain evidence="1 2">IP275</strain>
    </source>
</reference>
<protein>
    <submittedName>
        <fullName evidence="1">Uncharacterized protein</fullName>
    </submittedName>
</protein>
<evidence type="ECO:0000313" key="2">
    <source>
        <dbReference type="Proteomes" id="UP000004430"/>
    </source>
</evidence>
<comment type="caution">
    <text evidence="1">The sequence shown here is derived from an EMBL/GenBank/DDBJ whole genome shotgun (WGS) entry which is preliminary data.</text>
</comment>
<reference evidence="1 2" key="2">
    <citation type="submission" date="2010-03" db="EMBL/GenBank/DDBJ databases">
        <authorList>
            <person name="Payne S.H."/>
            <person name="Sutton G.G."/>
        </authorList>
    </citation>
    <scope>NUCLEOTIDE SEQUENCE [LARGE SCALE GENOMIC DNA]</scope>
    <source>
        <strain evidence="1 2">IP275</strain>
    </source>
</reference>
<gene>
    <name evidence="1" type="ORF">YPIP275_4836</name>
</gene>
<organism evidence="1 2">
    <name type="scientific">Yersinia pestis biovar Orientalis str. IP275</name>
    <dbReference type="NCBI Taxonomy" id="373665"/>
    <lineage>
        <taxon>Bacteria</taxon>
        <taxon>Pseudomonadati</taxon>
        <taxon>Pseudomonadota</taxon>
        <taxon>Gammaproteobacteria</taxon>
        <taxon>Enterobacterales</taxon>
        <taxon>Yersiniaceae</taxon>
        <taxon>Yersinia</taxon>
    </lineage>
</organism>
<accession>A0AAV3BI43</accession>
<dbReference type="Proteomes" id="UP000004430">
    <property type="component" value="Unassembled WGS sequence"/>
</dbReference>
<proteinExistence type="predicted"/>
<evidence type="ECO:0000313" key="1">
    <source>
        <dbReference type="EMBL" id="EDR34453.1"/>
    </source>
</evidence>
<sequence length="37" mass="4418">MKIMVSLNLSTDMLFTNMLPTDMTELYRRQSRLEPLQ</sequence>
<name>A0AAV3BI43_YERPE</name>
<dbReference type="AlphaFoldDB" id="A0AAV3BI43"/>